<dbReference type="Proteomes" id="UP001193501">
    <property type="component" value="Unassembled WGS sequence"/>
</dbReference>
<evidence type="ECO:0000259" key="2">
    <source>
        <dbReference type="Pfam" id="PF00892"/>
    </source>
</evidence>
<dbReference type="Pfam" id="PF00892">
    <property type="entry name" value="EamA"/>
    <property type="match status" value="1"/>
</dbReference>
<dbReference type="GO" id="GO:0016020">
    <property type="term" value="C:membrane"/>
    <property type="evidence" value="ECO:0007669"/>
    <property type="project" value="InterPro"/>
</dbReference>
<dbReference type="SUPFAM" id="SSF103481">
    <property type="entry name" value="Multidrug resistance efflux transporter EmrE"/>
    <property type="match status" value="2"/>
</dbReference>
<dbReference type="Gene3D" id="1.10.3730.20">
    <property type="match status" value="1"/>
</dbReference>
<proteinExistence type="predicted"/>
<gene>
    <name evidence="3" type="ORF">GV832_06645</name>
</gene>
<feature type="transmembrane region" description="Helical" evidence="1">
    <location>
        <begin position="35"/>
        <end position="57"/>
    </location>
</feature>
<feature type="transmembrane region" description="Helical" evidence="1">
    <location>
        <begin position="276"/>
        <end position="293"/>
    </location>
</feature>
<dbReference type="PANTHER" id="PTHR22911">
    <property type="entry name" value="ACYL-MALONYL CONDENSING ENZYME-RELATED"/>
    <property type="match status" value="1"/>
</dbReference>
<keyword evidence="1" id="KW-0812">Transmembrane</keyword>
<accession>A0AAE4Y7F9</accession>
<feature type="transmembrane region" description="Helical" evidence="1">
    <location>
        <begin position="69"/>
        <end position="89"/>
    </location>
</feature>
<sequence length="294" mass="30293">MIWALVTLVAAAAQTGRNAAQQGLTRAIGTLGATQVRFLFGLPFACLFLLGVALATGEPLPRPRAGASTLWFTALGAAAQIGATALMLVTMKRANFAVTTAWLKTEPVLVALVSAALLAEVPSSVAMLSIAVAVAGVLVMTVKPGTRLGDMGAAGTGLVAAGLFGLSAVAFRGAILGLEGGYLIRASSVLVISLAMQTGMLLIWLGIFDRRALVASFTVWRQSLTAGFLGAFASQFWFLGFSLTSAANVRTLALVEVIFAQGLAMRMGQKTTLRQGIGMALILVGVGALLRLGQ</sequence>
<dbReference type="InterPro" id="IPR037185">
    <property type="entry name" value="EmrE-like"/>
</dbReference>
<protein>
    <submittedName>
        <fullName evidence="3">EamA family transporter</fullName>
    </submittedName>
</protein>
<keyword evidence="4" id="KW-1185">Reference proteome</keyword>
<dbReference type="AlphaFoldDB" id="A0AAE4Y7F9"/>
<feature type="transmembrane region" description="Helical" evidence="1">
    <location>
        <begin position="219"/>
        <end position="239"/>
    </location>
</feature>
<organism evidence="3 4">
    <name type="scientific">Stagnihabitans tardus</name>
    <dbReference type="NCBI Taxonomy" id="2699202"/>
    <lineage>
        <taxon>Bacteria</taxon>
        <taxon>Pseudomonadati</taxon>
        <taxon>Pseudomonadota</taxon>
        <taxon>Alphaproteobacteria</taxon>
        <taxon>Rhodobacterales</taxon>
        <taxon>Paracoccaceae</taxon>
        <taxon>Stagnihabitans</taxon>
    </lineage>
</organism>
<dbReference type="RefSeq" id="WP_168774067.1">
    <property type="nucleotide sequence ID" value="NZ_JAABNR010000005.1"/>
</dbReference>
<dbReference type="InterPro" id="IPR000620">
    <property type="entry name" value="EamA_dom"/>
</dbReference>
<feature type="transmembrane region" description="Helical" evidence="1">
    <location>
        <begin position="183"/>
        <end position="207"/>
    </location>
</feature>
<evidence type="ECO:0000313" key="3">
    <source>
        <dbReference type="EMBL" id="NBZ87256.1"/>
    </source>
</evidence>
<evidence type="ECO:0000256" key="1">
    <source>
        <dbReference type="SAM" id="Phobius"/>
    </source>
</evidence>
<feature type="domain" description="EamA" evidence="2">
    <location>
        <begin position="2"/>
        <end position="141"/>
    </location>
</feature>
<name>A0AAE4Y7F9_9RHOB</name>
<reference evidence="3" key="1">
    <citation type="submission" date="2020-01" db="EMBL/GenBank/DDBJ databases">
        <authorList>
            <person name="Chen W.-M."/>
        </authorList>
    </citation>
    <scope>NUCLEOTIDE SEQUENCE</scope>
    <source>
        <strain evidence="3">CYK-10</strain>
    </source>
</reference>
<feature type="transmembrane region" description="Helical" evidence="1">
    <location>
        <begin position="151"/>
        <end position="171"/>
    </location>
</feature>
<comment type="caution">
    <text evidence="3">The sequence shown here is derived from an EMBL/GenBank/DDBJ whole genome shotgun (WGS) entry which is preliminary data.</text>
</comment>
<evidence type="ECO:0000313" key="4">
    <source>
        <dbReference type="Proteomes" id="UP001193501"/>
    </source>
</evidence>
<dbReference type="PANTHER" id="PTHR22911:SF137">
    <property type="entry name" value="SOLUTE CARRIER FAMILY 35 MEMBER G2-RELATED"/>
    <property type="match status" value="1"/>
</dbReference>
<feature type="transmembrane region" description="Helical" evidence="1">
    <location>
        <begin position="109"/>
        <end position="139"/>
    </location>
</feature>
<keyword evidence="1" id="KW-0472">Membrane</keyword>
<dbReference type="EMBL" id="JAABNR010000005">
    <property type="protein sequence ID" value="NBZ87256.1"/>
    <property type="molecule type" value="Genomic_DNA"/>
</dbReference>
<keyword evidence="1" id="KW-1133">Transmembrane helix</keyword>